<dbReference type="InterPro" id="IPR008271">
    <property type="entry name" value="Ser/Thr_kinase_AS"/>
</dbReference>
<proteinExistence type="predicted"/>
<dbReference type="EMBL" id="MT663534">
    <property type="protein sequence ID" value="QOI90203.1"/>
    <property type="molecule type" value="Genomic_DNA"/>
</dbReference>
<gene>
    <name evidence="2" type="ORF">HWQ62_00066</name>
</gene>
<evidence type="ECO:0000259" key="1">
    <source>
        <dbReference type="PROSITE" id="PS50011"/>
    </source>
</evidence>
<dbReference type="SUPFAM" id="SSF56112">
    <property type="entry name" value="Protein kinase-like (PK-like)"/>
    <property type="match status" value="1"/>
</dbReference>
<dbReference type="PANTHER" id="PTHR44167:SF24">
    <property type="entry name" value="SERINE_THREONINE-PROTEIN KINASE CHK2"/>
    <property type="match status" value="1"/>
</dbReference>
<sequence length="308" mass="36733">MILERGAYGCVVKPSIPCKKYYDESVGKLFHKDEYFDEENKISEIISKVDPSSKFTMRKLDDCKVNNISKKDRRSCRYKKEDFPKYQIIYEYGGIDLVEFMKRDYDVKSLLPAIYNLCTGLVELEKHRLCHRDIKESNILFREGKFYLIDFGLMLSYDRLYDEEQNYVLRYNYSYYPPEFKIYYNYKFVNSNLSSIGNIYKFITRDVKLNYTKSEMVFDSRMIEKTVKNILTNKATIDILKMAMVQQAKKVDIFGVGVVLMKVLLHSNDKHIELKMKLFEILRRCVELNPYKRMSPSNFKREIGLLYK</sequence>
<organism evidence="2 3">
    <name type="scientific">Pyramimonas orientalis virus 01B</name>
    <dbReference type="NCBI Taxonomy" id="3134525"/>
    <lineage>
        <taxon>Viruses</taxon>
        <taxon>Varidnaviria</taxon>
        <taxon>Bamfordvirae</taxon>
        <taxon>Nucleocytoviricota</taxon>
        <taxon>Megaviricetes</taxon>
        <taxon>Imitervirales</taxon>
        <taxon>Allomimiviridae</taxon>
        <taxon>Heliosvirus</taxon>
        <taxon>Heliosvirus raunefjordenense</taxon>
    </lineage>
</organism>
<accession>A0A7M3UNF2</accession>
<dbReference type="Pfam" id="PF00069">
    <property type="entry name" value="Pkinase"/>
    <property type="match status" value="1"/>
</dbReference>
<feature type="domain" description="Protein kinase" evidence="1">
    <location>
        <begin position="1"/>
        <end position="305"/>
    </location>
</feature>
<evidence type="ECO:0000313" key="3">
    <source>
        <dbReference type="Proteomes" id="UP001162120"/>
    </source>
</evidence>
<reference evidence="2" key="1">
    <citation type="submission" date="2020-06" db="EMBL/GenBank/DDBJ databases">
        <title>Lateral gene transfer of anion-conducting channel rhodopsins between green algae and giant viruses.</title>
        <authorList>
            <person name="Rozenberg A."/>
            <person name="Oppermann J."/>
            <person name="Wietek J."/>
            <person name="Fernandez Lahore R.G."/>
            <person name="Sandaa R.-A."/>
            <person name="Bratbak G."/>
            <person name="Hegemann P."/>
            <person name="Beja O."/>
        </authorList>
    </citation>
    <scope>NUCLEOTIDE SEQUENCE</scope>
    <source>
        <strain evidence="2">01B</strain>
    </source>
</reference>
<dbReference type="PROSITE" id="PS50011">
    <property type="entry name" value="PROTEIN_KINASE_DOM"/>
    <property type="match status" value="1"/>
</dbReference>
<dbReference type="InterPro" id="IPR011009">
    <property type="entry name" value="Kinase-like_dom_sf"/>
</dbReference>
<dbReference type="GO" id="GO:0005524">
    <property type="term" value="F:ATP binding"/>
    <property type="evidence" value="ECO:0007669"/>
    <property type="project" value="InterPro"/>
</dbReference>
<evidence type="ECO:0000313" key="2">
    <source>
        <dbReference type="EMBL" id="QOI90203.1"/>
    </source>
</evidence>
<dbReference type="SMART" id="SM00220">
    <property type="entry name" value="S_TKc"/>
    <property type="match status" value="1"/>
</dbReference>
<dbReference type="Gene3D" id="1.10.510.10">
    <property type="entry name" value="Transferase(Phosphotransferase) domain 1"/>
    <property type="match status" value="1"/>
</dbReference>
<dbReference type="PROSITE" id="PS00108">
    <property type="entry name" value="PROTEIN_KINASE_ST"/>
    <property type="match status" value="1"/>
</dbReference>
<dbReference type="GO" id="GO:0004674">
    <property type="term" value="F:protein serine/threonine kinase activity"/>
    <property type="evidence" value="ECO:0007669"/>
    <property type="project" value="TreeGrafter"/>
</dbReference>
<keyword evidence="3" id="KW-1185">Reference proteome</keyword>
<name>A0A7M3UNF2_9VIRU</name>
<dbReference type="InterPro" id="IPR000719">
    <property type="entry name" value="Prot_kinase_dom"/>
</dbReference>
<dbReference type="PANTHER" id="PTHR44167">
    <property type="entry name" value="OVARIAN-SPECIFIC SERINE/THREONINE-PROTEIN KINASE LOK-RELATED"/>
    <property type="match status" value="1"/>
</dbReference>
<protein>
    <recommendedName>
        <fullName evidence="1">Protein kinase domain-containing protein</fullName>
    </recommendedName>
</protein>
<dbReference type="Proteomes" id="UP001162120">
    <property type="component" value="Segment"/>
</dbReference>